<dbReference type="PANTHER" id="PTHR30466:SF11">
    <property type="entry name" value="FLAVIN-DEPENDENT MONOOXYGENASE, REDUCTASE SUBUNIT HSAB"/>
    <property type="match status" value="1"/>
</dbReference>
<dbReference type="InterPro" id="IPR050268">
    <property type="entry name" value="NADH-dep_flavin_reductase"/>
</dbReference>
<comment type="caution">
    <text evidence="4">The sequence shown here is derived from an EMBL/GenBank/DDBJ whole genome shotgun (WGS) entry which is preliminary data.</text>
</comment>
<dbReference type="EMBL" id="LCYG01000026">
    <property type="protein sequence ID" value="KLK92989.1"/>
    <property type="molecule type" value="Genomic_DNA"/>
</dbReference>
<dbReference type="OrthoDB" id="9789254at2"/>
<comment type="similarity">
    <text evidence="1">Belongs to the non-flavoprotein flavin reductase family.</text>
</comment>
<evidence type="ECO:0000256" key="1">
    <source>
        <dbReference type="ARBA" id="ARBA00008898"/>
    </source>
</evidence>
<dbReference type="Gene3D" id="2.30.110.10">
    <property type="entry name" value="Electron Transport, Fmn-binding Protein, Chain A"/>
    <property type="match status" value="1"/>
</dbReference>
<dbReference type="RefSeq" id="WP_047189167.1">
    <property type="nucleotide sequence ID" value="NZ_LCYG01000026.1"/>
</dbReference>
<dbReference type="Proteomes" id="UP000035489">
    <property type="component" value="Unassembled WGS sequence"/>
</dbReference>
<dbReference type="PATRIC" id="fig|1225564.3.peg.2974"/>
<gene>
    <name evidence="4" type="ORF">AA309_11465</name>
</gene>
<reference evidence="4 5" key="1">
    <citation type="submission" date="2015-05" db="EMBL/GenBank/DDBJ databases">
        <title>Draft genome sequence of Microvirga vignae strain BR3299, a novel nitrogen fixing bacteria isolated from Brazil semi-aired region.</title>
        <authorList>
            <person name="Zilli J.E."/>
            <person name="Passos S.R."/>
            <person name="Leite J."/>
            <person name="Baldani J.I."/>
            <person name="Xavier G.R."/>
            <person name="Rumjaneck N.G."/>
            <person name="Simoes-Araujo J.L."/>
        </authorList>
    </citation>
    <scope>NUCLEOTIDE SEQUENCE [LARGE SCALE GENOMIC DNA]</scope>
    <source>
        <strain evidence="4 5">BR3299</strain>
    </source>
</reference>
<dbReference type="PANTHER" id="PTHR30466">
    <property type="entry name" value="FLAVIN REDUCTASE"/>
    <property type="match status" value="1"/>
</dbReference>
<evidence type="ECO:0000256" key="2">
    <source>
        <dbReference type="ARBA" id="ARBA00023002"/>
    </source>
</evidence>
<accession>A0A0H1RD46</accession>
<organism evidence="4 5">
    <name type="scientific">Microvirga vignae</name>
    <dbReference type="NCBI Taxonomy" id="1225564"/>
    <lineage>
        <taxon>Bacteria</taxon>
        <taxon>Pseudomonadati</taxon>
        <taxon>Pseudomonadota</taxon>
        <taxon>Alphaproteobacteria</taxon>
        <taxon>Hyphomicrobiales</taxon>
        <taxon>Methylobacteriaceae</taxon>
        <taxon>Microvirga</taxon>
    </lineage>
</organism>
<dbReference type="AlphaFoldDB" id="A0A0H1RD46"/>
<dbReference type="SUPFAM" id="SSF50475">
    <property type="entry name" value="FMN-binding split barrel"/>
    <property type="match status" value="1"/>
</dbReference>
<evidence type="ECO:0000313" key="5">
    <source>
        <dbReference type="Proteomes" id="UP000035489"/>
    </source>
</evidence>
<dbReference type="InterPro" id="IPR002563">
    <property type="entry name" value="Flavin_Rdtase-like_dom"/>
</dbReference>
<proteinExistence type="inferred from homology"/>
<dbReference type="GO" id="GO:0042602">
    <property type="term" value="F:riboflavin reductase (NADPH) activity"/>
    <property type="evidence" value="ECO:0007669"/>
    <property type="project" value="TreeGrafter"/>
</dbReference>
<name>A0A0H1RD46_9HYPH</name>
<feature type="domain" description="Flavin reductase like" evidence="3">
    <location>
        <begin position="25"/>
        <end position="169"/>
    </location>
</feature>
<dbReference type="STRING" id="1225564.AA309_11465"/>
<dbReference type="GO" id="GO:0010181">
    <property type="term" value="F:FMN binding"/>
    <property type="evidence" value="ECO:0007669"/>
    <property type="project" value="InterPro"/>
</dbReference>
<sequence length="173" mass="17928">MTTTIHSASLPPIDVKTFWQTLAERVSGMTIVTAHGDDGPAGPLGLSAARVTANPPTILVSVDQKTTALGAILSRRHFAVNYLPAGAEAVADAFSGKAGISGADRFIEGQWDTLVTGAPVFKKALGTFDCVVDDVIQRGDISIVIGIAVASRVDSSRPPLVFFRGAIRGDLGG</sequence>
<dbReference type="SMART" id="SM00903">
    <property type="entry name" value="Flavin_Reduct"/>
    <property type="match status" value="1"/>
</dbReference>
<evidence type="ECO:0000259" key="3">
    <source>
        <dbReference type="SMART" id="SM00903"/>
    </source>
</evidence>
<evidence type="ECO:0000313" key="4">
    <source>
        <dbReference type="EMBL" id="KLK92989.1"/>
    </source>
</evidence>
<keyword evidence="2" id="KW-0560">Oxidoreductase</keyword>
<dbReference type="Pfam" id="PF01613">
    <property type="entry name" value="Flavin_Reduct"/>
    <property type="match status" value="1"/>
</dbReference>
<protein>
    <submittedName>
        <fullName evidence="4">Flavin reductase</fullName>
    </submittedName>
</protein>
<keyword evidence="5" id="KW-1185">Reference proteome</keyword>
<dbReference type="InterPro" id="IPR012349">
    <property type="entry name" value="Split_barrel_FMN-bd"/>
</dbReference>